<feature type="transmembrane region" description="Helical" evidence="6">
    <location>
        <begin position="6"/>
        <end position="28"/>
    </location>
</feature>
<comment type="subcellular location">
    <subcellularLocation>
        <location evidence="1">Cell membrane</location>
        <topology evidence="1">Multi-pass membrane protein</topology>
    </subcellularLocation>
</comment>
<evidence type="ECO:0000259" key="7">
    <source>
        <dbReference type="Pfam" id="PF06271"/>
    </source>
</evidence>
<evidence type="ECO:0000313" key="8">
    <source>
        <dbReference type="EMBL" id="GIH18757.1"/>
    </source>
</evidence>
<dbReference type="PANTHER" id="PTHR36115:SF6">
    <property type="entry name" value="PROLINE-RICH ANTIGEN HOMOLOG"/>
    <property type="match status" value="1"/>
</dbReference>
<reference evidence="8" key="1">
    <citation type="submission" date="2021-01" db="EMBL/GenBank/DDBJ databases">
        <title>Whole genome shotgun sequence of Rugosimonospora africana NBRC 104875.</title>
        <authorList>
            <person name="Komaki H."/>
            <person name="Tamura T."/>
        </authorList>
    </citation>
    <scope>NUCLEOTIDE SEQUENCE</scope>
    <source>
        <strain evidence="8">NBRC 104875</strain>
    </source>
</reference>
<comment type="caution">
    <text evidence="8">The sequence shown here is derived from an EMBL/GenBank/DDBJ whole genome shotgun (WGS) entry which is preliminary data.</text>
</comment>
<keyword evidence="4 6" id="KW-1133">Transmembrane helix</keyword>
<dbReference type="EMBL" id="BONZ01000071">
    <property type="protein sequence ID" value="GIH18757.1"/>
    <property type="molecule type" value="Genomic_DNA"/>
</dbReference>
<dbReference type="RefSeq" id="WP_203922286.1">
    <property type="nucleotide sequence ID" value="NZ_BONZ01000071.1"/>
</dbReference>
<dbReference type="InterPro" id="IPR051791">
    <property type="entry name" value="Pra-immunoreactive"/>
</dbReference>
<evidence type="ECO:0000256" key="5">
    <source>
        <dbReference type="ARBA" id="ARBA00023136"/>
    </source>
</evidence>
<protein>
    <recommendedName>
        <fullName evidence="7">RDD domain-containing protein</fullName>
    </recommendedName>
</protein>
<gene>
    <name evidence="8" type="ORF">Raf01_69290</name>
</gene>
<keyword evidence="9" id="KW-1185">Reference proteome</keyword>
<evidence type="ECO:0000256" key="4">
    <source>
        <dbReference type="ARBA" id="ARBA00022989"/>
    </source>
</evidence>
<organism evidence="8 9">
    <name type="scientific">Rugosimonospora africana</name>
    <dbReference type="NCBI Taxonomy" id="556532"/>
    <lineage>
        <taxon>Bacteria</taxon>
        <taxon>Bacillati</taxon>
        <taxon>Actinomycetota</taxon>
        <taxon>Actinomycetes</taxon>
        <taxon>Micromonosporales</taxon>
        <taxon>Micromonosporaceae</taxon>
        <taxon>Rugosimonospora</taxon>
    </lineage>
</organism>
<proteinExistence type="predicted"/>
<dbReference type="PANTHER" id="PTHR36115">
    <property type="entry name" value="PROLINE-RICH ANTIGEN HOMOLOG-RELATED"/>
    <property type="match status" value="1"/>
</dbReference>
<feature type="transmembrane region" description="Helical" evidence="6">
    <location>
        <begin position="75"/>
        <end position="95"/>
    </location>
</feature>
<sequence length="117" mass="12833">MEPAGLGRRFAALMIDWILCLLVSRLFVGSVSQAWAPLVVLIVEYTFFVGLFAQTPGMKLTRIRCESVTTGGAPGIPRTLLRSVLLALLIPILFMDERRRGLHDRAAGTIVTEPPAQ</sequence>
<dbReference type="GO" id="GO:0005886">
    <property type="term" value="C:plasma membrane"/>
    <property type="evidence" value="ECO:0007669"/>
    <property type="project" value="UniProtKB-SubCell"/>
</dbReference>
<dbReference type="AlphaFoldDB" id="A0A8J3QZ18"/>
<keyword evidence="2" id="KW-1003">Cell membrane</keyword>
<dbReference type="Proteomes" id="UP000642748">
    <property type="component" value="Unassembled WGS sequence"/>
</dbReference>
<keyword evidence="3 6" id="KW-0812">Transmembrane</keyword>
<evidence type="ECO:0000256" key="2">
    <source>
        <dbReference type="ARBA" id="ARBA00022475"/>
    </source>
</evidence>
<accession>A0A8J3QZ18</accession>
<evidence type="ECO:0000256" key="3">
    <source>
        <dbReference type="ARBA" id="ARBA00022692"/>
    </source>
</evidence>
<evidence type="ECO:0000256" key="1">
    <source>
        <dbReference type="ARBA" id="ARBA00004651"/>
    </source>
</evidence>
<dbReference type="InterPro" id="IPR010432">
    <property type="entry name" value="RDD"/>
</dbReference>
<dbReference type="Pfam" id="PF06271">
    <property type="entry name" value="RDD"/>
    <property type="match status" value="1"/>
</dbReference>
<name>A0A8J3QZ18_9ACTN</name>
<keyword evidence="5 6" id="KW-0472">Membrane</keyword>
<feature type="transmembrane region" description="Helical" evidence="6">
    <location>
        <begin position="35"/>
        <end position="55"/>
    </location>
</feature>
<evidence type="ECO:0000313" key="9">
    <source>
        <dbReference type="Proteomes" id="UP000642748"/>
    </source>
</evidence>
<feature type="domain" description="RDD" evidence="7">
    <location>
        <begin position="3"/>
        <end position="108"/>
    </location>
</feature>
<evidence type="ECO:0000256" key="6">
    <source>
        <dbReference type="SAM" id="Phobius"/>
    </source>
</evidence>